<dbReference type="AlphaFoldDB" id="A0A091FAH5"/>
<evidence type="ECO:0000313" key="2">
    <source>
        <dbReference type="Proteomes" id="UP000052976"/>
    </source>
</evidence>
<feature type="non-terminal residue" evidence="1">
    <location>
        <position position="258"/>
    </location>
</feature>
<sequence length="258" mass="27881">LFSKNIKEIKARVRVRHAAPQQLQVRQVLVGVGVEEALGVVAGVGQDLAHLLVKVATLVGRPHRPPRVRGAVGPAGGDLGLEQADAVIPDDQLLLHGLEQGDFVARIGVRVARHGPLGRQQLLVQLAAPQPGGHSLVHRELLVLDWVDQEAGGRLCLQQHQRRALPQDALPHGLVDAHLLHLARLGLGGHQHAGNDARAVQVALDRGHLRHLLHRLGALHQVGQRVRVDDARVQQVRGAHLPPEACEFHAAAALRRLL</sequence>
<evidence type="ECO:0000313" key="1">
    <source>
        <dbReference type="EMBL" id="KFO58820.1"/>
    </source>
</evidence>
<dbReference type="STRING" id="85066.A0A091FAH5"/>
<keyword evidence="2" id="KW-1185">Reference proteome</keyword>
<organism evidence="1 2">
    <name type="scientific">Corvus brachyrhynchos</name>
    <name type="common">American crow</name>
    <dbReference type="NCBI Taxonomy" id="85066"/>
    <lineage>
        <taxon>Eukaryota</taxon>
        <taxon>Metazoa</taxon>
        <taxon>Chordata</taxon>
        <taxon>Craniata</taxon>
        <taxon>Vertebrata</taxon>
        <taxon>Euteleostomi</taxon>
        <taxon>Archelosauria</taxon>
        <taxon>Archosauria</taxon>
        <taxon>Dinosauria</taxon>
        <taxon>Saurischia</taxon>
        <taxon>Theropoda</taxon>
        <taxon>Coelurosauria</taxon>
        <taxon>Aves</taxon>
        <taxon>Neognathae</taxon>
        <taxon>Neoaves</taxon>
        <taxon>Telluraves</taxon>
        <taxon>Australaves</taxon>
        <taxon>Passeriformes</taxon>
        <taxon>Corvoidea</taxon>
        <taxon>Corvidae</taxon>
        <taxon>Corvus</taxon>
    </lineage>
</organism>
<dbReference type="Proteomes" id="UP000052976">
    <property type="component" value="Unassembled WGS sequence"/>
</dbReference>
<gene>
    <name evidence="1" type="ORF">N302_07292</name>
</gene>
<feature type="non-terminal residue" evidence="1">
    <location>
        <position position="1"/>
    </location>
</feature>
<proteinExistence type="predicted"/>
<reference evidence="1 2" key="1">
    <citation type="submission" date="2014-04" db="EMBL/GenBank/DDBJ databases">
        <title>Genome evolution of avian class.</title>
        <authorList>
            <person name="Zhang G."/>
            <person name="Li C."/>
        </authorList>
    </citation>
    <scope>NUCLEOTIDE SEQUENCE [LARGE SCALE GENOMIC DNA]</scope>
    <source>
        <strain evidence="1">BGI_N302</strain>
    </source>
</reference>
<name>A0A091FAH5_CORBR</name>
<protein>
    <submittedName>
        <fullName evidence="1">Uncharacterized protein</fullName>
    </submittedName>
</protein>
<accession>A0A091FAH5</accession>
<dbReference type="EMBL" id="KK718882">
    <property type="protein sequence ID" value="KFO58820.1"/>
    <property type="molecule type" value="Genomic_DNA"/>
</dbReference>